<dbReference type="InterPro" id="IPR013324">
    <property type="entry name" value="RNA_pol_sigma_r3/r4-like"/>
</dbReference>
<reference evidence="8" key="2">
    <citation type="journal article" date="2021" name="PeerJ">
        <title>Extensive microbial diversity within the chicken gut microbiome revealed by metagenomics and culture.</title>
        <authorList>
            <person name="Gilroy R."/>
            <person name="Ravi A."/>
            <person name="Getino M."/>
            <person name="Pursley I."/>
            <person name="Horton D.L."/>
            <person name="Alikhan N.F."/>
            <person name="Baker D."/>
            <person name="Gharbi K."/>
            <person name="Hall N."/>
            <person name="Watson M."/>
            <person name="Adriaenssens E.M."/>
            <person name="Foster-Nyarko E."/>
            <person name="Jarju S."/>
            <person name="Secka A."/>
            <person name="Antonio M."/>
            <person name="Oren A."/>
            <person name="Chaudhuri R.R."/>
            <person name="La Ragione R."/>
            <person name="Hildebrand F."/>
            <person name="Pallen M.J."/>
        </authorList>
    </citation>
    <scope>NUCLEOTIDE SEQUENCE</scope>
    <source>
        <strain evidence="8">CHK123-3438</strain>
    </source>
</reference>
<sequence>MKEDAKEGKSVEDQMQLEHWMNQYQNLIYSICYRLTGDYFDAEDLAQDTFLSAYRHIGDFDGQNEKAWLCRIATNKCIDYLKRAGRRSVPTEDLYFSALPDSRSSPEQNIMEQEVQQKLYDCCCRLSSPYREVALDYYYYEMDIGQITEKTGKNKKTLQTQIYRAKGMLRNLMRKEDL</sequence>
<proteinExistence type="inferred from homology"/>
<dbReference type="GO" id="GO:0006352">
    <property type="term" value="P:DNA-templated transcription initiation"/>
    <property type="evidence" value="ECO:0007669"/>
    <property type="project" value="InterPro"/>
</dbReference>
<dbReference type="PANTHER" id="PTHR43133">
    <property type="entry name" value="RNA POLYMERASE ECF-TYPE SIGMA FACTO"/>
    <property type="match status" value="1"/>
</dbReference>
<keyword evidence="4 6" id="KW-0238">DNA-binding</keyword>
<dbReference type="InterPro" id="IPR036388">
    <property type="entry name" value="WH-like_DNA-bd_sf"/>
</dbReference>
<evidence type="ECO:0000313" key="9">
    <source>
        <dbReference type="Proteomes" id="UP000886860"/>
    </source>
</evidence>
<evidence type="ECO:0000256" key="5">
    <source>
        <dbReference type="ARBA" id="ARBA00023163"/>
    </source>
</evidence>
<evidence type="ECO:0000256" key="3">
    <source>
        <dbReference type="ARBA" id="ARBA00023082"/>
    </source>
</evidence>
<dbReference type="SUPFAM" id="SSF88659">
    <property type="entry name" value="Sigma3 and sigma4 domains of RNA polymerase sigma factors"/>
    <property type="match status" value="1"/>
</dbReference>
<keyword evidence="3 6" id="KW-0731">Sigma factor</keyword>
<dbReference type="InterPro" id="IPR013325">
    <property type="entry name" value="RNA_pol_sigma_r2"/>
</dbReference>
<dbReference type="Gene3D" id="1.10.10.10">
    <property type="entry name" value="Winged helix-like DNA-binding domain superfamily/Winged helix DNA-binding domain"/>
    <property type="match status" value="1"/>
</dbReference>
<reference evidence="8" key="1">
    <citation type="submission" date="2020-10" db="EMBL/GenBank/DDBJ databases">
        <authorList>
            <person name="Gilroy R."/>
        </authorList>
    </citation>
    <scope>NUCLEOTIDE SEQUENCE</scope>
    <source>
        <strain evidence="8">CHK123-3438</strain>
    </source>
</reference>
<evidence type="ECO:0000259" key="7">
    <source>
        <dbReference type="Pfam" id="PF04542"/>
    </source>
</evidence>
<dbReference type="EMBL" id="DVKS01000188">
    <property type="protein sequence ID" value="HIT42668.1"/>
    <property type="molecule type" value="Genomic_DNA"/>
</dbReference>
<dbReference type="InterPro" id="IPR000838">
    <property type="entry name" value="RNA_pol_sigma70_ECF_CS"/>
</dbReference>
<dbReference type="Gene3D" id="1.10.1740.10">
    <property type="match status" value="1"/>
</dbReference>
<dbReference type="PANTHER" id="PTHR43133:SF60">
    <property type="entry name" value="RNA POLYMERASE SIGMA FACTOR SIGV"/>
    <property type="match status" value="1"/>
</dbReference>
<gene>
    <name evidence="8" type="ORF">IAB60_11350</name>
</gene>
<dbReference type="Pfam" id="PF04542">
    <property type="entry name" value="Sigma70_r2"/>
    <property type="match status" value="1"/>
</dbReference>
<evidence type="ECO:0000256" key="6">
    <source>
        <dbReference type="RuleBase" id="RU000716"/>
    </source>
</evidence>
<dbReference type="InterPro" id="IPR014284">
    <property type="entry name" value="RNA_pol_sigma-70_dom"/>
</dbReference>
<protein>
    <recommendedName>
        <fullName evidence="6">RNA polymerase sigma factor</fullName>
    </recommendedName>
</protein>
<name>A0A9D1GKS9_9FIRM</name>
<comment type="similarity">
    <text evidence="1 6">Belongs to the sigma-70 factor family. ECF subfamily.</text>
</comment>
<evidence type="ECO:0000256" key="2">
    <source>
        <dbReference type="ARBA" id="ARBA00023015"/>
    </source>
</evidence>
<dbReference type="AlphaFoldDB" id="A0A9D1GKS9"/>
<dbReference type="SUPFAM" id="SSF88946">
    <property type="entry name" value="Sigma2 domain of RNA polymerase sigma factors"/>
    <property type="match status" value="1"/>
</dbReference>
<evidence type="ECO:0000313" key="8">
    <source>
        <dbReference type="EMBL" id="HIT42668.1"/>
    </source>
</evidence>
<evidence type="ECO:0000256" key="1">
    <source>
        <dbReference type="ARBA" id="ARBA00010641"/>
    </source>
</evidence>
<dbReference type="PROSITE" id="PS01063">
    <property type="entry name" value="SIGMA70_ECF"/>
    <property type="match status" value="1"/>
</dbReference>
<dbReference type="NCBIfam" id="TIGR02937">
    <property type="entry name" value="sigma70-ECF"/>
    <property type="match status" value="1"/>
</dbReference>
<organism evidence="8 9">
    <name type="scientific">Candidatus Caccovicinus merdipullorum</name>
    <dbReference type="NCBI Taxonomy" id="2840724"/>
    <lineage>
        <taxon>Bacteria</taxon>
        <taxon>Bacillati</taxon>
        <taxon>Bacillota</taxon>
        <taxon>Clostridia</taxon>
        <taxon>Eubacteriales</taxon>
        <taxon>Candidatus Caccovicinus</taxon>
    </lineage>
</organism>
<dbReference type="GO" id="GO:0003677">
    <property type="term" value="F:DNA binding"/>
    <property type="evidence" value="ECO:0007669"/>
    <property type="project" value="UniProtKB-KW"/>
</dbReference>
<comment type="caution">
    <text evidence="8">The sequence shown here is derived from an EMBL/GenBank/DDBJ whole genome shotgun (WGS) entry which is preliminary data.</text>
</comment>
<accession>A0A9D1GKS9</accession>
<keyword evidence="5 6" id="KW-0804">Transcription</keyword>
<dbReference type="InterPro" id="IPR007627">
    <property type="entry name" value="RNA_pol_sigma70_r2"/>
</dbReference>
<dbReference type="GO" id="GO:0016987">
    <property type="term" value="F:sigma factor activity"/>
    <property type="evidence" value="ECO:0007669"/>
    <property type="project" value="UniProtKB-KW"/>
</dbReference>
<keyword evidence="2 6" id="KW-0805">Transcription regulation</keyword>
<evidence type="ECO:0000256" key="4">
    <source>
        <dbReference type="ARBA" id="ARBA00023125"/>
    </source>
</evidence>
<dbReference type="InterPro" id="IPR039425">
    <property type="entry name" value="RNA_pol_sigma-70-like"/>
</dbReference>
<feature type="domain" description="RNA polymerase sigma-70 region 2" evidence="7">
    <location>
        <begin position="22"/>
        <end position="87"/>
    </location>
</feature>
<dbReference type="Proteomes" id="UP000886860">
    <property type="component" value="Unassembled WGS sequence"/>
</dbReference>